<dbReference type="AlphaFoldDB" id="A0A812IWA0"/>
<reference evidence="2" key="1">
    <citation type="submission" date="2021-02" db="EMBL/GenBank/DDBJ databases">
        <authorList>
            <person name="Dougan E. K."/>
            <person name="Rhodes N."/>
            <person name="Thang M."/>
            <person name="Chan C."/>
        </authorList>
    </citation>
    <scope>NUCLEOTIDE SEQUENCE</scope>
</reference>
<name>A0A812IWA0_SYMPI</name>
<keyword evidence="3" id="KW-1185">Reference proteome</keyword>
<evidence type="ECO:0000313" key="2">
    <source>
        <dbReference type="EMBL" id="CAE7190964.1"/>
    </source>
</evidence>
<evidence type="ECO:0000256" key="1">
    <source>
        <dbReference type="SAM" id="MobiDB-lite"/>
    </source>
</evidence>
<gene>
    <name evidence="2" type="ORF">SPIL2461_LOCUS1478</name>
</gene>
<protein>
    <submittedName>
        <fullName evidence="2">Uncharacterized protein</fullName>
    </submittedName>
</protein>
<organism evidence="2 3">
    <name type="scientific">Symbiodinium pilosum</name>
    <name type="common">Dinoflagellate</name>
    <dbReference type="NCBI Taxonomy" id="2952"/>
    <lineage>
        <taxon>Eukaryota</taxon>
        <taxon>Sar</taxon>
        <taxon>Alveolata</taxon>
        <taxon>Dinophyceae</taxon>
        <taxon>Suessiales</taxon>
        <taxon>Symbiodiniaceae</taxon>
        <taxon>Symbiodinium</taxon>
    </lineage>
</organism>
<feature type="compositionally biased region" description="Basic residues" evidence="1">
    <location>
        <begin position="14"/>
        <end position="25"/>
    </location>
</feature>
<evidence type="ECO:0000313" key="3">
    <source>
        <dbReference type="Proteomes" id="UP000649617"/>
    </source>
</evidence>
<proteinExistence type="predicted"/>
<feature type="non-terminal residue" evidence="2">
    <location>
        <position position="56"/>
    </location>
</feature>
<accession>A0A812IWA0</accession>
<dbReference type="EMBL" id="CAJNIZ010001447">
    <property type="protein sequence ID" value="CAE7190964.1"/>
    <property type="molecule type" value="Genomic_DNA"/>
</dbReference>
<comment type="caution">
    <text evidence="2">The sequence shown here is derived from an EMBL/GenBank/DDBJ whole genome shotgun (WGS) entry which is preliminary data.</text>
</comment>
<feature type="region of interest" description="Disordered" evidence="1">
    <location>
        <begin position="1"/>
        <end position="37"/>
    </location>
</feature>
<sequence length="56" mass="6250">AAYREASPTPPQPRRPRGGRGRRAQARSPRQVVPDIDDLNQQLEAFMAPDPARGRD</sequence>
<dbReference type="Proteomes" id="UP000649617">
    <property type="component" value="Unassembled WGS sequence"/>
</dbReference>